<sequence length="194" mass="22567">MAHSVAQWTNAILAQMPRGLLWQRATSLDLYKYAQGYAQRLENAEASADSLLFEMRPESTLQLLDEWEEYLGLPECTPETVSSIEYRRYAVVEKYHRKGGLQAWNIQKFATDLGFTVEVVETFPHHCLRSCTYPLWEQKYRYILRVTVYGIPGAYMTCLDNVLTPLLTSDARVLECTLQRYKLGGLYYEFYYAV</sequence>
<organism evidence="1 2">
    <name type="scientific">Rheinheimera pacifica</name>
    <dbReference type="NCBI Taxonomy" id="173990"/>
    <lineage>
        <taxon>Bacteria</taxon>
        <taxon>Pseudomonadati</taxon>
        <taxon>Pseudomonadota</taxon>
        <taxon>Gammaproteobacteria</taxon>
        <taxon>Chromatiales</taxon>
        <taxon>Chromatiaceae</taxon>
        <taxon>Rheinheimera</taxon>
    </lineage>
</organism>
<evidence type="ECO:0000313" key="1">
    <source>
        <dbReference type="EMBL" id="SEH72727.1"/>
    </source>
</evidence>
<accession>A0A1H6KME3</accession>
<name>A0A1H6KME3_9GAMM</name>
<dbReference type="Proteomes" id="UP000199371">
    <property type="component" value="Unassembled WGS sequence"/>
</dbReference>
<protein>
    <submittedName>
        <fullName evidence="1">Uncharacterized protein YmfQ in lambdoid prophage, DUF2313 family</fullName>
    </submittedName>
</protein>
<dbReference type="InterPro" id="IPR018755">
    <property type="entry name" value="Phage_Mu_Gp48"/>
</dbReference>
<dbReference type="Pfam" id="PF10076">
    <property type="entry name" value="Phage_Mu_Gp48"/>
    <property type="match status" value="1"/>
</dbReference>
<dbReference type="AlphaFoldDB" id="A0A1H6KME3"/>
<keyword evidence="2" id="KW-1185">Reference proteome</keyword>
<reference evidence="2" key="1">
    <citation type="submission" date="2016-10" db="EMBL/GenBank/DDBJ databases">
        <authorList>
            <person name="Varghese N."/>
            <person name="Submissions S."/>
        </authorList>
    </citation>
    <scope>NUCLEOTIDE SEQUENCE [LARGE SCALE GENOMIC DNA]</scope>
    <source>
        <strain evidence="2">DSM 17616</strain>
    </source>
</reference>
<proteinExistence type="predicted"/>
<dbReference type="OrthoDB" id="6592844at2"/>
<dbReference type="STRING" id="173990.SAMN05660691_01060"/>
<gene>
    <name evidence="1" type="ORF">SAMN05660691_01060</name>
</gene>
<evidence type="ECO:0000313" key="2">
    <source>
        <dbReference type="Proteomes" id="UP000199371"/>
    </source>
</evidence>
<dbReference type="RefSeq" id="WP_092791013.1">
    <property type="nucleotide sequence ID" value="NZ_FNXF01000003.1"/>
</dbReference>
<dbReference type="EMBL" id="FNXF01000003">
    <property type="protein sequence ID" value="SEH72727.1"/>
    <property type="molecule type" value="Genomic_DNA"/>
</dbReference>